<feature type="compositionally biased region" description="Acidic residues" evidence="1">
    <location>
        <begin position="20"/>
        <end position="32"/>
    </location>
</feature>
<dbReference type="EMBL" id="OOIL02006852">
    <property type="protein sequence ID" value="VFR03069.1"/>
    <property type="molecule type" value="Genomic_DNA"/>
</dbReference>
<gene>
    <name evidence="2" type="ORF">CCAM_LOCUS44844</name>
</gene>
<sequence length="228" mass="26281">MAAVATEFSHLEICDLLPREEEEEEEEEEAEAEGSPHPDNIMKDDMGIVTDITDNPPFESRRELYTEDVPTETTYDSDGEPFLVIDDSIAEDMESYRKYRADFLASDGYDVTHFFNPSPNFRYFVCNHLRPVGLAPGDLFYDHCLVAVQRTIQFLNQKRGRNLEFGELVKASRVANTFISFYATFTATEYGEKQSYQAQVFVHLHDYSRVEFWEFREAPPKMHGVGEG</sequence>
<protein>
    <recommendedName>
        <fullName evidence="4">Cystatin domain-containing protein</fullName>
    </recommendedName>
</protein>
<accession>A0A484NRL2</accession>
<feature type="compositionally biased region" description="Basic and acidic residues" evidence="1">
    <location>
        <begin position="34"/>
        <end position="44"/>
    </location>
</feature>
<evidence type="ECO:0000313" key="2">
    <source>
        <dbReference type="EMBL" id="VFR03069.1"/>
    </source>
</evidence>
<dbReference type="OrthoDB" id="1221041at2759"/>
<organism evidence="2 3">
    <name type="scientific">Cuscuta campestris</name>
    <dbReference type="NCBI Taxonomy" id="132261"/>
    <lineage>
        <taxon>Eukaryota</taxon>
        <taxon>Viridiplantae</taxon>
        <taxon>Streptophyta</taxon>
        <taxon>Embryophyta</taxon>
        <taxon>Tracheophyta</taxon>
        <taxon>Spermatophyta</taxon>
        <taxon>Magnoliopsida</taxon>
        <taxon>eudicotyledons</taxon>
        <taxon>Gunneridae</taxon>
        <taxon>Pentapetalae</taxon>
        <taxon>asterids</taxon>
        <taxon>lamiids</taxon>
        <taxon>Solanales</taxon>
        <taxon>Convolvulaceae</taxon>
        <taxon>Cuscuteae</taxon>
        <taxon>Cuscuta</taxon>
        <taxon>Cuscuta subgen. Grammica</taxon>
        <taxon>Cuscuta sect. Cleistogrammica</taxon>
    </lineage>
</organism>
<reference evidence="2 3" key="1">
    <citation type="submission" date="2018-04" db="EMBL/GenBank/DDBJ databases">
        <authorList>
            <person name="Vogel A."/>
        </authorList>
    </citation>
    <scope>NUCLEOTIDE SEQUENCE [LARGE SCALE GENOMIC DNA]</scope>
</reference>
<evidence type="ECO:0008006" key="4">
    <source>
        <dbReference type="Google" id="ProtNLM"/>
    </source>
</evidence>
<feature type="region of interest" description="Disordered" evidence="1">
    <location>
        <begin position="1"/>
        <end position="44"/>
    </location>
</feature>
<dbReference type="Gene3D" id="3.10.450.10">
    <property type="match status" value="1"/>
</dbReference>
<name>A0A484NRL2_9ASTE</name>
<keyword evidence="3" id="KW-1185">Reference proteome</keyword>
<dbReference type="Proteomes" id="UP000595140">
    <property type="component" value="Unassembled WGS sequence"/>
</dbReference>
<proteinExistence type="predicted"/>
<dbReference type="AlphaFoldDB" id="A0A484NRL2"/>
<evidence type="ECO:0000313" key="3">
    <source>
        <dbReference type="Proteomes" id="UP000595140"/>
    </source>
</evidence>
<feature type="compositionally biased region" description="Basic and acidic residues" evidence="1">
    <location>
        <begin position="9"/>
        <end position="19"/>
    </location>
</feature>
<evidence type="ECO:0000256" key="1">
    <source>
        <dbReference type="SAM" id="MobiDB-lite"/>
    </source>
</evidence>